<evidence type="ECO:0000313" key="2">
    <source>
        <dbReference type="EMBL" id="KAL2040150.1"/>
    </source>
</evidence>
<sequence>MNVDSNRTIGAEQMEEKANPVGTNFGVPSPKRERFCMAGLVFTAQHDTSICMQWITPHGRDYPLHCSTESRVLCGSGEEKGSRRSFTQEQKYVKGVMAHNMTCLEV</sequence>
<evidence type="ECO:0000256" key="1">
    <source>
        <dbReference type="SAM" id="MobiDB-lite"/>
    </source>
</evidence>
<evidence type="ECO:0000313" key="3">
    <source>
        <dbReference type="Proteomes" id="UP001590950"/>
    </source>
</evidence>
<reference evidence="2 3" key="1">
    <citation type="submission" date="2024-09" db="EMBL/GenBank/DDBJ databases">
        <title>Rethinking Asexuality: The Enigmatic Case of Functional Sexual Genes in Lepraria (Stereocaulaceae).</title>
        <authorList>
            <person name="Doellman M."/>
            <person name="Sun Y."/>
            <person name="Barcenas-Pena A."/>
            <person name="Lumbsch H.T."/>
            <person name="Grewe F."/>
        </authorList>
    </citation>
    <scope>NUCLEOTIDE SEQUENCE [LARGE SCALE GENOMIC DNA]</scope>
    <source>
        <strain evidence="2 3">Mercado 3170</strain>
    </source>
</reference>
<protein>
    <submittedName>
        <fullName evidence="2">Uncharacterized protein</fullName>
    </submittedName>
</protein>
<feature type="region of interest" description="Disordered" evidence="1">
    <location>
        <begin position="1"/>
        <end position="26"/>
    </location>
</feature>
<dbReference type="Proteomes" id="UP001590950">
    <property type="component" value="Unassembled WGS sequence"/>
</dbReference>
<dbReference type="EMBL" id="JBEFKJ010000022">
    <property type="protein sequence ID" value="KAL2040150.1"/>
    <property type="molecule type" value="Genomic_DNA"/>
</dbReference>
<accession>A0ABR4A3Y7</accession>
<gene>
    <name evidence="2" type="ORF">N7G274_007053</name>
</gene>
<organism evidence="2 3">
    <name type="scientific">Stereocaulon virgatum</name>
    <dbReference type="NCBI Taxonomy" id="373712"/>
    <lineage>
        <taxon>Eukaryota</taxon>
        <taxon>Fungi</taxon>
        <taxon>Dikarya</taxon>
        <taxon>Ascomycota</taxon>
        <taxon>Pezizomycotina</taxon>
        <taxon>Lecanoromycetes</taxon>
        <taxon>OSLEUM clade</taxon>
        <taxon>Lecanoromycetidae</taxon>
        <taxon>Lecanorales</taxon>
        <taxon>Lecanorineae</taxon>
        <taxon>Stereocaulaceae</taxon>
        <taxon>Stereocaulon</taxon>
    </lineage>
</organism>
<keyword evidence="3" id="KW-1185">Reference proteome</keyword>
<comment type="caution">
    <text evidence="2">The sequence shown here is derived from an EMBL/GenBank/DDBJ whole genome shotgun (WGS) entry which is preliminary data.</text>
</comment>
<name>A0ABR4A3Y7_9LECA</name>
<proteinExistence type="predicted"/>